<dbReference type="GO" id="GO:0003677">
    <property type="term" value="F:DNA binding"/>
    <property type="evidence" value="ECO:0007669"/>
    <property type="project" value="InterPro"/>
</dbReference>
<sequence length="977" mass="112088">MRVRSGADGSTSSKCTGANGDLKGPVDKNRRKIWSAQDEEPSRHGDCLRICTYNCRTIASKADQTILNETSKRLRFDVIALQETKTKETAIKKTNDGHLFVLGAKVDGKNVGGVGFLVHRRIEHLIDSTEVLSPRLAILRLRIDKRTTVSIINCYAPTSTATDGEKDAFYKELEEVTKNERSYYKYVVGDFNAVIHEESPATVRTGPHGIGVTNENGERLMDLLEACNLFHGNSFFVKNVGRRWTWESPNAATRSEIDHVLTNRKWSLLDVSVVEAFRTGSDHRLVRAKIRLRAKLRRHDHFRPPPIRLPRYDTSAMEVAAVQYAWQEAQDLTRDYDLLVNGLLHCAAASAVSGRANSRSRIDGNARTLLQQRAAVYRNSASSLLERATINKACRIAVRESIQRYKDTQLKEAAEARASLKRCRKDLNDSRSIIAVMRDAMGRPQTSRTKIEEIAVSYYTNLFRSTVSVSRIPTPTQEVAPRIEEWEVERAIRQMKPRKAPGPDRISADFLKSASHTIIKQLTKRFNKYLDAQRIPDQWKKSNTVLLFKKGERDQMKNYRPIALLSQPYKLFTKIILNRLERQLDEYQPVEQAGFRKGFCCMDHIHTITQLIERTREYKQPLLLCFIDYAKAFDSVEHNSVWNALHHAGVDPCYINLLEQCNTDTFITIRMFQRELRVPIEKGVRQGDTISPKLFTTALNHAMLQLNWDDKGINIDGRKLSNLRFADDIVLISQNREELQQMVEELDDVSKAIGLTMNRSKTMVMRNEWADASPITLEGTTLPFTDSYVYLGRLISMDNNLRAEIMRRRRCAWAAIGNIKEAAHLVSDKKVRADLFDSTVLPALCYASETWAENKTSTLMLVRAQRALERTLLKINRAKQRSLNLRSADMRSMSGIRDAEVYAWNAKKRWAGHVVRRTDDRWTTRVTFWYPREIKRTLGRPATRWSDSLKKLQGNDGQHWSQTAQDRQKWMEACARR</sequence>
<dbReference type="InterPro" id="IPR043502">
    <property type="entry name" value="DNA/RNA_pol_sf"/>
</dbReference>
<evidence type="ECO:0000313" key="3">
    <source>
        <dbReference type="Proteomes" id="UP000025227"/>
    </source>
</evidence>
<evidence type="ECO:0000259" key="2">
    <source>
        <dbReference type="PROSITE" id="PS50878"/>
    </source>
</evidence>
<proteinExistence type="predicted"/>
<dbReference type="InterPro" id="IPR000477">
    <property type="entry name" value="RT_dom"/>
</dbReference>
<reference evidence="4" key="1">
    <citation type="submission" date="2020-12" db="UniProtKB">
        <authorList>
            <consortium name="WormBaseParasite"/>
        </authorList>
    </citation>
    <scope>IDENTIFICATION</scope>
    <source>
        <strain evidence="4">MHco3</strain>
    </source>
</reference>
<feature type="domain" description="Reverse transcriptase" evidence="2">
    <location>
        <begin position="528"/>
        <end position="782"/>
    </location>
</feature>
<dbReference type="CDD" id="cd09076">
    <property type="entry name" value="L1-EN"/>
    <property type="match status" value="1"/>
</dbReference>
<dbReference type="CDD" id="cd01650">
    <property type="entry name" value="RT_nLTR_like"/>
    <property type="match status" value="1"/>
</dbReference>
<organism evidence="3 4">
    <name type="scientific">Haemonchus contortus</name>
    <name type="common">Barber pole worm</name>
    <dbReference type="NCBI Taxonomy" id="6289"/>
    <lineage>
        <taxon>Eukaryota</taxon>
        <taxon>Metazoa</taxon>
        <taxon>Ecdysozoa</taxon>
        <taxon>Nematoda</taxon>
        <taxon>Chromadorea</taxon>
        <taxon>Rhabditida</taxon>
        <taxon>Rhabditina</taxon>
        <taxon>Rhabditomorpha</taxon>
        <taxon>Strongyloidea</taxon>
        <taxon>Trichostrongylidae</taxon>
        <taxon>Haemonchus</taxon>
    </lineage>
</organism>
<accession>A0A7I4YN83</accession>
<dbReference type="WBParaSite" id="HCON_00119300-00001">
    <property type="protein sequence ID" value="HCON_00119300-00001"/>
    <property type="gene ID" value="HCON_00119300"/>
</dbReference>
<evidence type="ECO:0000256" key="1">
    <source>
        <dbReference type="SAM" id="MobiDB-lite"/>
    </source>
</evidence>
<dbReference type="InterPro" id="IPR020847">
    <property type="entry name" value="AP_endonuclease_F1_BS"/>
</dbReference>
<dbReference type="OrthoDB" id="410104at2759"/>
<dbReference type="InterPro" id="IPR005135">
    <property type="entry name" value="Endo/exonuclease/phosphatase"/>
</dbReference>
<dbReference type="Gene3D" id="3.30.70.270">
    <property type="match status" value="1"/>
</dbReference>
<evidence type="ECO:0000313" key="4">
    <source>
        <dbReference type="WBParaSite" id="HCON_00119300-00001"/>
    </source>
</evidence>
<dbReference type="SUPFAM" id="SSF56672">
    <property type="entry name" value="DNA/RNA polymerases"/>
    <property type="match status" value="1"/>
</dbReference>
<feature type="region of interest" description="Disordered" evidence="1">
    <location>
        <begin position="1"/>
        <end position="30"/>
    </location>
</feature>
<dbReference type="InterPro" id="IPR036691">
    <property type="entry name" value="Endo/exonu/phosph_ase_sf"/>
</dbReference>
<dbReference type="GO" id="GO:0006281">
    <property type="term" value="P:DNA repair"/>
    <property type="evidence" value="ECO:0007669"/>
    <property type="project" value="InterPro"/>
</dbReference>
<dbReference type="PROSITE" id="PS00726">
    <property type="entry name" value="AP_NUCLEASE_F1_1"/>
    <property type="match status" value="1"/>
</dbReference>
<dbReference type="SUPFAM" id="SSF56219">
    <property type="entry name" value="DNase I-like"/>
    <property type="match status" value="1"/>
</dbReference>
<dbReference type="PANTHER" id="PTHR47027:SF20">
    <property type="entry name" value="REVERSE TRANSCRIPTASE-LIKE PROTEIN WITH RNA-DIRECTED DNA POLYMERASE DOMAIN"/>
    <property type="match status" value="1"/>
</dbReference>
<dbReference type="PROSITE" id="PS50878">
    <property type="entry name" value="RT_POL"/>
    <property type="match status" value="1"/>
</dbReference>
<dbReference type="AlphaFoldDB" id="A0A7I4YN83"/>
<dbReference type="OMA" id="FITIRMF"/>
<keyword evidence="3" id="KW-1185">Reference proteome</keyword>
<dbReference type="Pfam" id="PF00078">
    <property type="entry name" value="RVT_1"/>
    <property type="match status" value="1"/>
</dbReference>
<dbReference type="InterPro" id="IPR043128">
    <property type="entry name" value="Rev_trsase/Diguanyl_cyclase"/>
</dbReference>
<dbReference type="Pfam" id="PF03372">
    <property type="entry name" value="Exo_endo_phos"/>
    <property type="match status" value="1"/>
</dbReference>
<protein>
    <submittedName>
        <fullName evidence="4">Reverse transcriptase domain-containing protein</fullName>
    </submittedName>
</protein>
<dbReference type="Proteomes" id="UP000025227">
    <property type="component" value="Unplaced"/>
</dbReference>
<dbReference type="PANTHER" id="PTHR47027">
    <property type="entry name" value="REVERSE TRANSCRIPTASE DOMAIN-CONTAINING PROTEIN"/>
    <property type="match status" value="1"/>
</dbReference>
<name>A0A7I4YN83_HAECO</name>
<dbReference type="GO" id="GO:0004519">
    <property type="term" value="F:endonuclease activity"/>
    <property type="evidence" value="ECO:0007669"/>
    <property type="project" value="InterPro"/>
</dbReference>
<dbReference type="Gene3D" id="3.60.10.10">
    <property type="entry name" value="Endonuclease/exonuclease/phosphatase"/>
    <property type="match status" value="1"/>
</dbReference>